<dbReference type="SMART" id="SM00369">
    <property type="entry name" value="LRR_TYP"/>
    <property type="match status" value="4"/>
</dbReference>
<evidence type="ECO:0000256" key="4">
    <source>
        <dbReference type="SAM" id="Coils"/>
    </source>
</evidence>
<sequence length="530" mass="59448">MIGFRTVLLLLPLLGGAVCYSCEDPNLREVEGTCVLRGVTLLSAEEIANVTLPSDATSGSLKLVHGNVTNFSFALARKLANVKDLTVDGMGIRELLVWPTWEHLSAQNNSIAAIAAAGADLFGGLADAEQCQLRTLHLQHNALTSVPTFGRRFRQLKVLALDDNLLEIVSLDSFVHLEQLQTLSLARNRVIQVTAGESRNPVGVQLLKLKHLSLAGNRLMELQVSGWEMESLRSLDLSGNGMYQMDVPNLGQFPALKELRYAGNDWNCEWLSAAQRYLQEKAIPVTDRELDGRCEQENLTSLQGMCCYEPAAKDFSQDLFGERWEQLNGLQRRYDLLKFDHDKIEAADINAITERAHGLRGNLTGAVVTGQDALESGLFRLRASVTDEMARMERLEASIDRAFTDVQQSIEELYQRATRPAPTLDAILQESLADSIGQIEKNIKHLRRRILENVSEFNLYENKIRKQEDRIVSFEKSLAQQRKQDEDLKEQVEFIESSVNAVVKFLDSKYKERLGRSDFIDSGVNMVGWI</sequence>
<evidence type="ECO:0000256" key="1">
    <source>
        <dbReference type="ARBA" id="ARBA00022614"/>
    </source>
</evidence>
<dbReference type="Pfam" id="PF13855">
    <property type="entry name" value="LRR_8"/>
    <property type="match status" value="1"/>
</dbReference>
<dbReference type="Gene3D" id="3.80.10.10">
    <property type="entry name" value="Ribonuclease Inhibitor"/>
    <property type="match status" value="1"/>
</dbReference>
<keyword evidence="7" id="KW-1185">Reference proteome</keyword>
<keyword evidence="4" id="KW-0175">Coiled coil</keyword>
<evidence type="ECO:0000256" key="3">
    <source>
        <dbReference type="ARBA" id="ARBA00022737"/>
    </source>
</evidence>
<evidence type="ECO:0000313" key="6">
    <source>
        <dbReference type="EnsemblMetazoa" id="ENSAATROPP006684"/>
    </source>
</evidence>
<dbReference type="InterPro" id="IPR001611">
    <property type="entry name" value="Leu-rich_rpt"/>
</dbReference>
<keyword evidence="2 5" id="KW-0732">Signal</keyword>
<dbReference type="AlphaFoldDB" id="A0AAG5D758"/>
<organism evidence="6 7">
    <name type="scientific">Anopheles atroparvus</name>
    <name type="common">European mosquito</name>
    <dbReference type="NCBI Taxonomy" id="41427"/>
    <lineage>
        <taxon>Eukaryota</taxon>
        <taxon>Metazoa</taxon>
        <taxon>Ecdysozoa</taxon>
        <taxon>Arthropoda</taxon>
        <taxon>Hexapoda</taxon>
        <taxon>Insecta</taxon>
        <taxon>Pterygota</taxon>
        <taxon>Neoptera</taxon>
        <taxon>Endopterygota</taxon>
        <taxon>Diptera</taxon>
        <taxon>Nematocera</taxon>
        <taxon>Culicoidea</taxon>
        <taxon>Culicidae</taxon>
        <taxon>Anophelinae</taxon>
        <taxon>Anopheles</taxon>
    </lineage>
</organism>
<dbReference type="Proteomes" id="UP000075880">
    <property type="component" value="Unassembled WGS sequence"/>
</dbReference>
<dbReference type="InterPro" id="IPR050328">
    <property type="entry name" value="Dev_Immune_Receptor"/>
</dbReference>
<feature type="coiled-coil region" evidence="4">
    <location>
        <begin position="464"/>
        <end position="498"/>
    </location>
</feature>
<reference evidence="6" key="1">
    <citation type="submission" date="2024-04" db="UniProtKB">
        <authorList>
            <consortium name="EnsemblMetazoa"/>
        </authorList>
    </citation>
    <scope>IDENTIFICATION</scope>
    <source>
        <strain evidence="6">EBRO</strain>
    </source>
</reference>
<dbReference type="PANTHER" id="PTHR24373">
    <property type="entry name" value="SLIT RELATED LEUCINE-RICH REPEAT NEURONAL PROTEIN"/>
    <property type="match status" value="1"/>
</dbReference>
<evidence type="ECO:0000256" key="5">
    <source>
        <dbReference type="SAM" id="SignalP"/>
    </source>
</evidence>
<feature type="chain" id="PRO_5042573960" description="Membrane glycoprotein lig-1" evidence="5">
    <location>
        <begin position="20"/>
        <end position="530"/>
    </location>
</feature>
<dbReference type="PANTHER" id="PTHR24373:SF275">
    <property type="entry name" value="TIR DOMAIN-CONTAINING PROTEIN"/>
    <property type="match status" value="1"/>
</dbReference>
<feature type="signal peptide" evidence="5">
    <location>
        <begin position="1"/>
        <end position="19"/>
    </location>
</feature>
<dbReference type="EnsemblMetazoa" id="ENSAATROPT007460">
    <property type="protein sequence ID" value="ENSAATROPP006684"/>
    <property type="gene ID" value="ENSAATROPG006072"/>
</dbReference>
<evidence type="ECO:0008006" key="8">
    <source>
        <dbReference type="Google" id="ProtNLM"/>
    </source>
</evidence>
<keyword evidence="1" id="KW-0433">Leucine-rich repeat</keyword>
<protein>
    <recommendedName>
        <fullName evidence="8">Membrane glycoprotein lig-1</fullName>
    </recommendedName>
</protein>
<keyword evidence="3" id="KW-0677">Repeat</keyword>
<dbReference type="InterPro" id="IPR003591">
    <property type="entry name" value="Leu-rich_rpt_typical-subtyp"/>
</dbReference>
<evidence type="ECO:0000256" key="2">
    <source>
        <dbReference type="ARBA" id="ARBA00022729"/>
    </source>
</evidence>
<accession>A0AAG5D758</accession>
<evidence type="ECO:0000313" key="7">
    <source>
        <dbReference type="Proteomes" id="UP000075880"/>
    </source>
</evidence>
<proteinExistence type="predicted"/>
<dbReference type="SUPFAM" id="SSF52058">
    <property type="entry name" value="L domain-like"/>
    <property type="match status" value="1"/>
</dbReference>
<dbReference type="InterPro" id="IPR032675">
    <property type="entry name" value="LRR_dom_sf"/>
</dbReference>
<name>A0AAG5D758_ANOAO</name>